<dbReference type="Gene3D" id="3.30.479.30">
    <property type="entry name" value="Band 7 domain"/>
    <property type="match status" value="1"/>
</dbReference>
<name>T2GBX4_MEGG1</name>
<dbReference type="InterPro" id="IPR001107">
    <property type="entry name" value="Band_7"/>
</dbReference>
<keyword evidence="3" id="KW-0812">Transmembrane</keyword>
<reference evidence="8" key="2">
    <citation type="submission" date="2013-07" db="EMBL/GenBank/DDBJ databases">
        <authorList>
            <person name="Morais-Silva F.O."/>
            <person name="Rezende A.M."/>
            <person name="Pimentel C."/>
            <person name="Resende D.M."/>
            <person name="Santos C.I."/>
            <person name="Clemente C."/>
            <person name="de Oliveira L.M."/>
            <person name="da Silva S.M."/>
            <person name="Costa D.A."/>
            <person name="Varela-Raposo A."/>
            <person name="Horacio E.C.A."/>
            <person name="Matos M."/>
            <person name="Flores O."/>
            <person name="Ruiz J.C."/>
            <person name="Rodrigues-Pousada C."/>
        </authorList>
    </citation>
    <scope>NUCLEOTIDE SEQUENCE [LARGE SCALE GENOMIC DNA]</scope>
    <source>
        <strain evidence="8">ATCC 19364 / DSM 1382 / NCIMB 9332 / VKM B-1759</strain>
    </source>
</reference>
<keyword evidence="5" id="KW-0472">Membrane</keyword>
<dbReference type="Pfam" id="PF01145">
    <property type="entry name" value="Band_7"/>
    <property type="match status" value="1"/>
</dbReference>
<dbReference type="RefSeq" id="WP_021760268.1">
    <property type="nucleotide sequence ID" value="NC_022444.1"/>
</dbReference>
<protein>
    <submittedName>
        <fullName evidence="7">Putative HflC protein</fullName>
    </submittedName>
</protein>
<proteinExistence type="inferred from homology"/>
<evidence type="ECO:0000256" key="1">
    <source>
        <dbReference type="ARBA" id="ARBA00004167"/>
    </source>
</evidence>
<dbReference type="InterPro" id="IPR001972">
    <property type="entry name" value="Stomatin_HflK_fam"/>
</dbReference>
<dbReference type="InterPro" id="IPR036013">
    <property type="entry name" value="Band_7/SPFH_dom_sf"/>
</dbReference>
<dbReference type="eggNOG" id="COG0330">
    <property type="taxonomic scope" value="Bacteria"/>
</dbReference>
<evidence type="ECO:0000313" key="7">
    <source>
        <dbReference type="EMBL" id="AGW13422.1"/>
    </source>
</evidence>
<reference evidence="7 8" key="1">
    <citation type="journal article" date="2013" name="J. Bacteriol.">
        <title>Roles of HynAB and Ech, the only two hydrogenases found in the model sulfate reducer Desulfovibrio gigas.</title>
        <authorList>
            <person name="Morais-Silva F.O."/>
            <person name="Santos C.I."/>
            <person name="Rodrigues R."/>
            <person name="Pereira I.A."/>
            <person name="Rodrigues-Pousada C."/>
        </authorList>
    </citation>
    <scope>NUCLEOTIDE SEQUENCE [LARGE SCALE GENOMIC DNA]</scope>
    <source>
        <strain evidence="8">ATCC 19364 / DSM 1382 / NCIMB 9332 / VKM B-1759</strain>
    </source>
</reference>
<dbReference type="Proteomes" id="UP000016587">
    <property type="component" value="Chromosome"/>
</dbReference>
<feature type="domain" description="Band 7" evidence="6">
    <location>
        <begin position="20"/>
        <end position="181"/>
    </location>
</feature>
<evidence type="ECO:0000259" key="6">
    <source>
        <dbReference type="SMART" id="SM00244"/>
    </source>
</evidence>
<dbReference type="STRING" id="1121448.DGI_1589"/>
<comment type="subcellular location">
    <subcellularLocation>
        <location evidence="1">Membrane</location>
        <topology evidence="1">Single-pass membrane protein</topology>
    </subcellularLocation>
</comment>
<evidence type="ECO:0000256" key="4">
    <source>
        <dbReference type="ARBA" id="ARBA00022989"/>
    </source>
</evidence>
<dbReference type="PATRIC" id="fig|1121448.10.peg.1581"/>
<dbReference type="InterPro" id="IPR010200">
    <property type="entry name" value="HflC"/>
</dbReference>
<gene>
    <name evidence="7" type="ORF">DGI_1589</name>
</gene>
<evidence type="ECO:0000256" key="3">
    <source>
        <dbReference type="ARBA" id="ARBA00022692"/>
    </source>
</evidence>
<organism evidence="7 8">
    <name type="scientific">Megalodesulfovibrio gigas (strain ATCC 19364 / DSM 1382 / NCIMB 9332 / VKM B-1759)</name>
    <name type="common">Desulfovibrio gigas</name>
    <dbReference type="NCBI Taxonomy" id="1121448"/>
    <lineage>
        <taxon>Bacteria</taxon>
        <taxon>Pseudomonadati</taxon>
        <taxon>Thermodesulfobacteriota</taxon>
        <taxon>Desulfovibrionia</taxon>
        <taxon>Desulfovibrionales</taxon>
        <taxon>Desulfovibrionaceae</taxon>
        <taxon>Megalodesulfovibrio</taxon>
    </lineage>
</organism>
<dbReference type="AlphaFoldDB" id="T2GBX4"/>
<keyword evidence="8" id="KW-1185">Reference proteome</keyword>
<evidence type="ECO:0000256" key="2">
    <source>
        <dbReference type="ARBA" id="ARBA00007862"/>
    </source>
</evidence>
<dbReference type="SUPFAM" id="SSF117892">
    <property type="entry name" value="Band 7/SPFH domain"/>
    <property type="match status" value="1"/>
</dbReference>
<dbReference type="GO" id="GO:0016020">
    <property type="term" value="C:membrane"/>
    <property type="evidence" value="ECO:0007669"/>
    <property type="project" value="UniProtKB-SubCell"/>
</dbReference>
<dbReference type="KEGG" id="dgg:DGI_1589"/>
<accession>T2GBX4</accession>
<dbReference type="PANTHER" id="PTHR42911">
    <property type="entry name" value="MODULATOR OF FTSH PROTEASE HFLC"/>
    <property type="match status" value="1"/>
</dbReference>
<dbReference type="OrthoDB" id="9812991at2"/>
<keyword evidence="4" id="KW-1133">Transmembrane helix</keyword>
<dbReference type="CDD" id="cd03405">
    <property type="entry name" value="SPFH_HflC"/>
    <property type="match status" value="1"/>
</dbReference>
<dbReference type="NCBIfam" id="TIGR01932">
    <property type="entry name" value="hflC"/>
    <property type="match status" value="1"/>
</dbReference>
<dbReference type="PIRSF" id="PIRSF005651">
    <property type="entry name" value="HflC"/>
    <property type="match status" value="1"/>
</dbReference>
<dbReference type="PRINTS" id="PR00721">
    <property type="entry name" value="STOMATIN"/>
</dbReference>
<sequence length="280" mass="31909">MKKLFILGLTAFVLIVVASMSLYTVSQVQTAIILEFGKPIGEAKAPGLHFKLPWRNVIWFDKRILDYDAKAREVLTSDKKTLLVDNYAKWRITNPLLFYQTVRTPAGALQRLDDVIYSEMREALGRYTMTEAVSTRRAAIMLEVSERSSRLIAEYGIEVVDVRIKRTDLPDQNLKSIYNRMSAERKRQAKQYRSEGEEEAAKIRSEADRERTVILAQARREAEILLGQGDAEAVRIYAEAYGADPSFYAFARSLEAYTNGLKTRTRMVLVPGSGFFQHLP</sequence>
<dbReference type="SMART" id="SM00244">
    <property type="entry name" value="PHB"/>
    <property type="match status" value="1"/>
</dbReference>
<evidence type="ECO:0000313" key="8">
    <source>
        <dbReference type="Proteomes" id="UP000016587"/>
    </source>
</evidence>
<dbReference type="HOGENOM" id="CLU_059167_1_0_7"/>
<dbReference type="EMBL" id="CP006585">
    <property type="protein sequence ID" value="AGW13422.1"/>
    <property type="molecule type" value="Genomic_DNA"/>
</dbReference>
<evidence type="ECO:0000256" key="5">
    <source>
        <dbReference type="ARBA" id="ARBA00023136"/>
    </source>
</evidence>
<dbReference type="PANTHER" id="PTHR42911:SF1">
    <property type="entry name" value="MODULATOR OF FTSH PROTEASE HFLC"/>
    <property type="match status" value="1"/>
</dbReference>
<comment type="similarity">
    <text evidence="2">Belongs to the band 7/mec-2 family. HflC subfamily.</text>
</comment>